<keyword evidence="3" id="KW-1185">Reference proteome</keyword>
<accession>A0A1Y2GQ93</accession>
<proteinExistence type="predicted"/>
<dbReference type="RefSeq" id="XP_021882254.1">
    <property type="nucleotide sequence ID" value="XM_022027396.1"/>
</dbReference>
<dbReference type="GeneID" id="33569239"/>
<protein>
    <recommendedName>
        <fullName evidence="4">Secreted protein</fullName>
    </recommendedName>
</protein>
<feature type="signal peptide" evidence="1">
    <location>
        <begin position="1"/>
        <end position="21"/>
    </location>
</feature>
<gene>
    <name evidence="2" type="ORF">BCR41DRAFT_38293</name>
</gene>
<organism evidence="2 3">
    <name type="scientific">Lobosporangium transversale</name>
    <dbReference type="NCBI Taxonomy" id="64571"/>
    <lineage>
        <taxon>Eukaryota</taxon>
        <taxon>Fungi</taxon>
        <taxon>Fungi incertae sedis</taxon>
        <taxon>Mucoromycota</taxon>
        <taxon>Mortierellomycotina</taxon>
        <taxon>Mortierellomycetes</taxon>
        <taxon>Mortierellales</taxon>
        <taxon>Mortierellaceae</taxon>
        <taxon>Lobosporangium</taxon>
    </lineage>
</organism>
<dbReference type="EMBL" id="MCFF01000014">
    <property type="protein sequence ID" value="ORZ19086.1"/>
    <property type="molecule type" value="Genomic_DNA"/>
</dbReference>
<evidence type="ECO:0000313" key="3">
    <source>
        <dbReference type="Proteomes" id="UP000193648"/>
    </source>
</evidence>
<dbReference type="AlphaFoldDB" id="A0A1Y2GQ93"/>
<dbReference type="Proteomes" id="UP000193648">
    <property type="component" value="Unassembled WGS sequence"/>
</dbReference>
<evidence type="ECO:0000256" key="1">
    <source>
        <dbReference type="SAM" id="SignalP"/>
    </source>
</evidence>
<evidence type="ECO:0008006" key="4">
    <source>
        <dbReference type="Google" id="ProtNLM"/>
    </source>
</evidence>
<comment type="caution">
    <text evidence="2">The sequence shown here is derived from an EMBL/GenBank/DDBJ whole genome shotgun (WGS) entry which is preliminary data.</text>
</comment>
<dbReference type="InParanoid" id="A0A1Y2GQ93"/>
<sequence>MRPIPMYTLLLCSLGCSLRSAAVVGAKFPSFIIPIKHFYPCLLLSPCLLFCSDRRSLFLVNSTSNINPLCSSPCCGEQGKKNTTILFTCPDLFFFFFFSRMLGR</sequence>
<evidence type="ECO:0000313" key="2">
    <source>
        <dbReference type="EMBL" id="ORZ19086.1"/>
    </source>
</evidence>
<keyword evidence="1" id="KW-0732">Signal</keyword>
<reference evidence="2 3" key="1">
    <citation type="submission" date="2016-07" db="EMBL/GenBank/DDBJ databases">
        <title>Pervasive Adenine N6-methylation of Active Genes in Fungi.</title>
        <authorList>
            <consortium name="DOE Joint Genome Institute"/>
            <person name="Mondo S.J."/>
            <person name="Dannebaum R.O."/>
            <person name="Kuo R.C."/>
            <person name="Labutti K."/>
            <person name="Haridas S."/>
            <person name="Kuo A."/>
            <person name="Salamov A."/>
            <person name="Ahrendt S.R."/>
            <person name="Lipzen A."/>
            <person name="Sullivan W."/>
            <person name="Andreopoulos W.B."/>
            <person name="Clum A."/>
            <person name="Lindquist E."/>
            <person name="Daum C."/>
            <person name="Ramamoorthy G.K."/>
            <person name="Gryganskyi A."/>
            <person name="Culley D."/>
            <person name="Magnuson J.K."/>
            <person name="James T.Y."/>
            <person name="O'Malley M.A."/>
            <person name="Stajich J.E."/>
            <person name="Spatafora J.W."/>
            <person name="Visel A."/>
            <person name="Grigoriev I.V."/>
        </authorList>
    </citation>
    <scope>NUCLEOTIDE SEQUENCE [LARGE SCALE GENOMIC DNA]</scope>
    <source>
        <strain evidence="2 3">NRRL 3116</strain>
    </source>
</reference>
<name>A0A1Y2GQ93_9FUNG</name>
<feature type="chain" id="PRO_5012892353" description="Secreted protein" evidence="1">
    <location>
        <begin position="22"/>
        <end position="104"/>
    </location>
</feature>